<dbReference type="EMBL" id="WESC01000021">
    <property type="protein sequence ID" value="KAB7738503.1"/>
    <property type="molecule type" value="Genomic_DNA"/>
</dbReference>
<evidence type="ECO:0000313" key="1">
    <source>
        <dbReference type="EMBL" id="KAB7738503.1"/>
    </source>
</evidence>
<accession>A0A6N6VJ21</accession>
<keyword evidence="2" id="KW-1185">Reference proteome</keyword>
<evidence type="ECO:0000313" key="2">
    <source>
        <dbReference type="Proteomes" id="UP000468901"/>
    </source>
</evidence>
<reference evidence="1 2" key="1">
    <citation type="submission" date="2019-09" db="EMBL/GenBank/DDBJ databases">
        <title>Parvibaculum sedimenti sp. nov., isolated from sediment.</title>
        <authorList>
            <person name="Wang Y."/>
        </authorList>
    </citation>
    <scope>NUCLEOTIDE SEQUENCE [LARGE SCALE GENOMIC DNA]</scope>
    <source>
        <strain evidence="1 2">HXT-9</strain>
    </source>
</reference>
<name>A0A6N6VJ21_9HYPH</name>
<organism evidence="1 2">
    <name type="scientific">Parvibaculum sedimenti</name>
    <dbReference type="NCBI Taxonomy" id="2608632"/>
    <lineage>
        <taxon>Bacteria</taxon>
        <taxon>Pseudomonadati</taxon>
        <taxon>Pseudomonadota</taxon>
        <taxon>Alphaproteobacteria</taxon>
        <taxon>Hyphomicrobiales</taxon>
        <taxon>Parvibaculaceae</taxon>
        <taxon>Parvibaculum</taxon>
    </lineage>
</organism>
<protein>
    <submittedName>
        <fullName evidence="1">Uncharacterized protein</fullName>
    </submittedName>
</protein>
<dbReference type="InterPro" id="IPR045502">
    <property type="entry name" value="DUF6489"/>
</dbReference>
<dbReference type="AlphaFoldDB" id="A0A6N6VJ21"/>
<proteinExistence type="predicted"/>
<gene>
    <name evidence="1" type="ORF">F2P47_17015</name>
</gene>
<dbReference type="Pfam" id="PF20099">
    <property type="entry name" value="DUF6489"/>
    <property type="match status" value="1"/>
</dbReference>
<sequence>MKVTIDVDLSPEEARRLMGLPDLEPMQQRLLAQLEKQMAQNMSYMDPETLVKTIMPVGAQGLEQFQNLLWSMARTATGNGKKTNTRKPE</sequence>
<dbReference type="Proteomes" id="UP000468901">
    <property type="component" value="Unassembled WGS sequence"/>
</dbReference>
<comment type="caution">
    <text evidence="1">The sequence shown here is derived from an EMBL/GenBank/DDBJ whole genome shotgun (WGS) entry which is preliminary data.</text>
</comment>
<dbReference type="RefSeq" id="WP_152217588.1">
    <property type="nucleotide sequence ID" value="NZ_JBAQYD010000119.1"/>
</dbReference>